<dbReference type="Proteomes" id="UP001501353">
    <property type="component" value="Unassembled WGS sequence"/>
</dbReference>
<evidence type="ECO:0000313" key="3">
    <source>
        <dbReference type="Proteomes" id="UP001501353"/>
    </source>
</evidence>
<evidence type="ECO:0000313" key="2">
    <source>
        <dbReference type="EMBL" id="GAA4014799.1"/>
    </source>
</evidence>
<name>A0ABP7SR34_9BURK</name>
<proteinExistence type="predicted"/>
<feature type="transmembrane region" description="Helical" evidence="1">
    <location>
        <begin position="7"/>
        <end position="27"/>
    </location>
</feature>
<gene>
    <name evidence="2" type="ORF">GCM10022212_06710</name>
</gene>
<keyword evidence="1" id="KW-0472">Membrane</keyword>
<dbReference type="EMBL" id="BAAAZE010000005">
    <property type="protein sequence ID" value="GAA4014799.1"/>
    <property type="molecule type" value="Genomic_DNA"/>
</dbReference>
<sequence length="79" mass="9050">MLRLLMTILWPAFLAAIAATGLFFSLFDPVELLRLTLDTDLPVTACYTIGFFFFWLFCSLASMLTYYLSHVPNDRTSPF</sequence>
<accession>A0ABP7SR34</accession>
<organism evidence="2 3">
    <name type="scientific">Actimicrobium antarcticum</name>
    <dbReference type="NCBI Taxonomy" id="1051899"/>
    <lineage>
        <taxon>Bacteria</taxon>
        <taxon>Pseudomonadati</taxon>
        <taxon>Pseudomonadota</taxon>
        <taxon>Betaproteobacteria</taxon>
        <taxon>Burkholderiales</taxon>
        <taxon>Oxalobacteraceae</taxon>
        <taxon>Actimicrobium</taxon>
    </lineage>
</organism>
<evidence type="ECO:0000256" key="1">
    <source>
        <dbReference type="SAM" id="Phobius"/>
    </source>
</evidence>
<protein>
    <submittedName>
        <fullName evidence="2">Membrane protein</fullName>
    </submittedName>
</protein>
<keyword evidence="3" id="KW-1185">Reference proteome</keyword>
<keyword evidence="1" id="KW-1133">Transmembrane helix</keyword>
<comment type="caution">
    <text evidence="2">The sequence shown here is derived from an EMBL/GenBank/DDBJ whole genome shotgun (WGS) entry which is preliminary data.</text>
</comment>
<keyword evidence="1" id="KW-0812">Transmembrane</keyword>
<reference evidence="3" key="1">
    <citation type="journal article" date="2019" name="Int. J. Syst. Evol. Microbiol.">
        <title>The Global Catalogue of Microorganisms (GCM) 10K type strain sequencing project: providing services to taxonomists for standard genome sequencing and annotation.</title>
        <authorList>
            <consortium name="The Broad Institute Genomics Platform"/>
            <consortium name="The Broad Institute Genome Sequencing Center for Infectious Disease"/>
            <person name="Wu L."/>
            <person name="Ma J."/>
        </authorList>
    </citation>
    <scope>NUCLEOTIDE SEQUENCE [LARGE SCALE GENOMIC DNA]</scope>
    <source>
        <strain evidence="3">JCM 16673</strain>
    </source>
</reference>
<feature type="transmembrane region" description="Helical" evidence="1">
    <location>
        <begin position="47"/>
        <end position="68"/>
    </location>
</feature>
<dbReference type="RefSeq" id="WP_344761816.1">
    <property type="nucleotide sequence ID" value="NZ_BAAAZE010000005.1"/>
</dbReference>